<comment type="caution">
    <text evidence="11">The sequence shown here is derived from an EMBL/GenBank/DDBJ whole genome shotgun (WGS) entry which is preliminary data.</text>
</comment>
<proteinExistence type="inferred from homology"/>
<evidence type="ECO:0000256" key="8">
    <source>
        <dbReference type="ARBA" id="ARBA00022989"/>
    </source>
</evidence>
<keyword evidence="7" id="KW-0653">Protein transport</keyword>
<comment type="similarity">
    <text evidence="2">Belongs to the GSP M family.</text>
</comment>
<dbReference type="InterPro" id="IPR023229">
    <property type="entry name" value="T2SS_M_periplasmic_sf"/>
</dbReference>
<organism evidence="11 12">
    <name type="scientific">Novosphingobium cyanobacteriorum</name>
    <dbReference type="NCBI Taxonomy" id="3024215"/>
    <lineage>
        <taxon>Bacteria</taxon>
        <taxon>Pseudomonadati</taxon>
        <taxon>Pseudomonadota</taxon>
        <taxon>Alphaproteobacteria</taxon>
        <taxon>Sphingomonadales</taxon>
        <taxon>Sphingomonadaceae</taxon>
        <taxon>Novosphingobium</taxon>
    </lineage>
</organism>
<sequence>MNGSLLKRYDAMTRRERVLIGVAATLTGLVVLVYGVVLPVGHAFDAADARHAEATVRAGRLIAAMRDLDAPPVRKAASGPVDRLVATSAEQAGLVLQSNQPRGEGEAQVVVPAAPAAAVLGWLDALGAQGLVVDALTVSPSPSGTVAVSVTLRRPAR</sequence>
<gene>
    <name evidence="11" type="primary">gspM</name>
    <name evidence="11" type="ORF">POM99_05815</name>
</gene>
<keyword evidence="3" id="KW-0813">Transport</keyword>
<keyword evidence="4" id="KW-1003">Cell membrane</keyword>
<protein>
    <submittedName>
        <fullName evidence="11">Type II secretion system protein GspM</fullName>
    </submittedName>
</protein>
<keyword evidence="8 10" id="KW-1133">Transmembrane helix</keyword>
<dbReference type="RefSeq" id="WP_277275917.1">
    <property type="nucleotide sequence ID" value="NZ_JAROCY010000004.1"/>
</dbReference>
<evidence type="ECO:0000256" key="4">
    <source>
        <dbReference type="ARBA" id="ARBA00022475"/>
    </source>
</evidence>
<reference evidence="11 12" key="1">
    <citation type="submission" date="2023-03" db="EMBL/GenBank/DDBJ databases">
        <title>Novosphingobium cyanobacteriorum sp. nov., isolated from a eutrophic reservoir during the Microcystis bloom period.</title>
        <authorList>
            <person name="Kang M."/>
            <person name="Le V."/>
            <person name="Ko S.-R."/>
            <person name="Lee S.-A."/>
            <person name="Ahn C.-Y."/>
        </authorList>
    </citation>
    <scope>NUCLEOTIDE SEQUENCE [LARGE SCALE GENOMIC DNA]</scope>
    <source>
        <strain evidence="11 12">HBC54</strain>
    </source>
</reference>
<feature type="transmembrane region" description="Helical" evidence="10">
    <location>
        <begin position="18"/>
        <end position="37"/>
    </location>
</feature>
<dbReference type="InterPro" id="IPR007690">
    <property type="entry name" value="T2SS_GspM"/>
</dbReference>
<name>A0ABT6CFL4_9SPHN</name>
<keyword evidence="9 10" id="KW-0472">Membrane</keyword>
<keyword evidence="12" id="KW-1185">Reference proteome</keyword>
<evidence type="ECO:0000256" key="5">
    <source>
        <dbReference type="ARBA" id="ARBA00022519"/>
    </source>
</evidence>
<comment type="subcellular location">
    <subcellularLocation>
        <location evidence="1">Cell inner membrane</location>
        <topology evidence="1">Single-pass membrane protein</topology>
    </subcellularLocation>
</comment>
<dbReference type="Gene3D" id="3.30.1360.100">
    <property type="entry name" value="General secretion pathway protein M, EpsM"/>
    <property type="match status" value="1"/>
</dbReference>
<keyword evidence="5" id="KW-0997">Cell inner membrane</keyword>
<evidence type="ECO:0000256" key="10">
    <source>
        <dbReference type="SAM" id="Phobius"/>
    </source>
</evidence>
<evidence type="ECO:0000313" key="12">
    <source>
        <dbReference type="Proteomes" id="UP001222770"/>
    </source>
</evidence>
<evidence type="ECO:0000256" key="3">
    <source>
        <dbReference type="ARBA" id="ARBA00022448"/>
    </source>
</evidence>
<dbReference type="Pfam" id="PF04612">
    <property type="entry name" value="T2SSM"/>
    <property type="match status" value="1"/>
</dbReference>
<accession>A0ABT6CFL4</accession>
<evidence type="ECO:0000256" key="1">
    <source>
        <dbReference type="ARBA" id="ARBA00004377"/>
    </source>
</evidence>
<evidence type="ECO:0000256" key="6">
    <source>
        <dbReference type="ARBA" id="ARBA00022692"/>
    </source>
</evidence>
<dbReference type="SUPFAM" id="SSF103054">
    <property type="entry name" value="General secretion pathway protein M, EpsM"/>
    <property type="match status" value="1"/>
</dbReference>
<evidence type="ECO:0000256" key="2">
    <source>
        <dbReference type="ARBA" id="ARBA00010637"/>
    </source>
</evidence>
<evidence type="ECO:0000313" key="11">
    <source>
        <dbReference type="EMBL" id="MDF8332713.1"/>
    </source>
</evidence>
<keyword evidence="6 10" id="KW-0812">Transmembrane</keyword>
<dbReference type="EMBL" id="JAROCY010000004">
    <property type="protein sequence ID" value="MDF8332713.1"/>
    <property type="molecule type" value="Genomic_DNA"/>
</dbReference>
<evidence type="ECO:0000256" key="9">
    <source>
        <dbReference type="ARBA" id="ARBA00023136"/>
    </source>
</evidence>
<evidence type="ECO:0000256" key="7">
    <source>
        <dbReference type="ARBA" id="ARBA00022927"/>
    </source>
</evidence>
<dbReference type="Proteomes" id="UP001222770">
    <property type="component" value="Unassembled WGS sequence"/>
</dbReference>